<feature type="domain" description="Homeobox" evidence="4">
    <location>
        <begin position="62"/>
        <end position="122"/>
    </location>
</feature>
<dbReference type="Pfam" id="PF00046">
    <property type="entry name" value="Homeodomain"/>
    <property type="match status" value="1"/>
</dbReference>
<dbReference type="GO" id="GO:0005634">
    <property type="term" value="C:nucleus"/>
    <property type="evidence" value="ECO:0007669"/>
    <property type="project" value="UniProtKB-SubCell"/>
</dbReference>
<feature type="region of interest" description="Disordered" evidence="3">
    <location>
        <begin position="635"/>
        <end position="665"/>
    </location>
</feature>
<dbReference type="Gene3D" id="1.10.10.60">
    <property type="entry name" value="Homeodomain-like"/>
    <property type="match status" value="1"/>
</dbReference>
<keyword evidence="6" id="KW-1185">Reference proteome</keyword>
<feature type="region of interest" description="Disordered" evidence="3">
    <location>
        <begin position="1"/>
        <end position="74"/>
    </location>
</feature>
<dbReference type="Proteomes" id="UP001149813">
    <property type="component" value="Unassembled WGS sequence"/>
</dbReference>
<dbReference type="SUPFAM" id="SSF46689">
    <property type="entry name" value="Homeodomain-like"/>
    <property type="match status" value="1"/>
</dbReference>
<dbReference type="PANTHER" id="PTHR46255:SF3">
    <property type="entry name" value="HOMEOBOX DOMAIN-CONTAINING PROTEIN"/>
    <property type="match status" value="1"/>
</dbReference>
<evidence type="ECO:0000313" key="5">
    <source>
        <dbReference type="EMBL" id="KAJ1724538.1"/>
    </source>
</evidence>
<dbReference type="GO" id="GO:1990837">
    <property type="term" value="F:sequence-specific double-stranded DNA binding"/>
    <property type="evidence" value="ECO:0007669"/>
    <property type="project" value="TreeGrafter"/>
</dbReference>
<dbReference type="PANTHER" id="PTHR46255">
    <property type="entry name" value="SHORT STATURE HOMEOBOX"/>
    <property type="match status" value="1"/>
</dbReference>
<evidence type="ECO:0000313" key="6">
    <source>
        <dbReference type="Proteomes" id="UP001149813"/>
    </source>
</evidence>
<name>A0A9W7Y5W8_9FUNG</name>
<evidence type="ECO:0000256" key="2">
    <source>
        <dbReference type="RuleBase" id="RU000682"/>
    </source>
</evidence>
<accession>A0A9W7Y5W8</accession>
<reference evidence="5" key="1">
    <citation type="submission" date="2022-07" db="EMBL/GenBank/DDBJ databases">
        <title>Phylogenomic reconstructions and comparative analyses of Kickxellomycotina fungi.</title>
        <authorList>
            <person name="Reynolds N.K."/>
            <person name="Stajich J.E."/>
            <person name="Barry K."/>
            <person name="Grigoriev I.V."/>
            <person name="Crous P."/>
            <person name="Smith M.E."/>
        </authorList>
    </citation>
    <scope>NUCLEOTIDE SEQUENCE</scope>
    <source>
        <strain evidence="5">NBRC 32514</strain>
    </source>
</reference>
<feature type="compositionally biased region" description="Polar residues" evidence="3">
    <location>
        <begin position="8"/>
        <end position="20"/>
    </location>
</feature>
<dbReference type="PROSITE" id="PS50071">
    <property type="entry name" value="HOMEOBOX_2"/>
    <property type="match status" value="1"/>
</dbReference>
<feature type="compositionally biased region" description="Polar residues" evidence="3">
    <location>
        <begin position="501"/>
        <end position="516"/>
    </location>
</feature>
<evidence type="ECO:0000256" key="1">
    <source>
        <dbReference type="PROSITE-ProRule" id="PRU00108"/>
    </source>
</evidence>
<feature type="region of interest" description="Disordered" evidence="3">
    <location>
        <begin position="490"/>
        <end position="516"/>
    </location>
</feature>
<dbReference type="OrthoDB" id="6159439at2759"/>
<proteinExistence type="predicted"/>
<comment type="subcellular location">
    <subcellularLocation>
        <location evidence="1 2">Nucleus</location>
    </subcellularLocation>
</comment>
<protein>
    <recommendedName>
        <fullName evidence="4">Homeobox domain-containing protein</fullName>
    </recommendedName>
</protein>
<dbReference type="GO" id="GO:0000981">
    <property type="term" value="F:DNA-binding transcription factor activity, RNA polymerase II-specific"/>
    <property type="evidence" value="ECO:0007669"/>
    <property type="project" value="TreeGrafter"/>
</dbReference>
<gene>
    <name evidence="5" type="ORF">LPJ53_001184</name>
</gene>
<dbReference type="EMBL" id="JANBOJ010000028">
    <property type="protein sequence ID" value="KAJ1724538.1"/>
    <property type="molecule type" value="Genomic_DNA"/>
</dbReference>
<evidence type="ECO:0000256" key="3">
    <source>
        <dbReference type="SAM" id="MobiDB-lite"/>
    </source>
</evidence>
<dbReference type="InterPro" id="IPR009057">
    <property type="entry name" value="Homeodomain-like_sf"/>
</dbReference>
<comment type="caution">
    <text evidence="5">The sequence shown here is derived from an EMBL/GenBank/DDBJ whole genome shotgun (WGS) entry which is preliminary data.</text>
</comment>
<dbReference type="InterPro" id="IPR052631">
    <property type="entry name" value="Paired_homeobox_Bicoid"/>
</dbReference>
<organism evidence="5 6">
    <name type="scientific">Coemansia erecta</name>
    <dbReference type="NCBI Taxonomy" id="147472"/>
    <lineage>
        <taxon>Eukaryota</taxon>
        <taxon>Fungi</taxon>
        <taxon>Fungi incertae sedis</taxon>
        <taxon>Zoopagomycota</taxon>
        <taxon>Kickxellomycotina</taxon>
        <taxon>Kickxellomycetes</taxon>
        <taxon>Kickxellales</taxon>
        <taxon>Kickxellaceae</taxon>
        <taxon>Coemansia</taxon>
    </lineage>
</organism>
<keyword evidence="1 2" id="KW-0371">Homeobox</keyword>
<dbReference type="InterPro" id="IPR001356">
    <property type="entry name" value="HD"/>
</dbReference>
<feature type="DNA-binding region" description="Homeobox" evidence="1">
    <location>
        <begin position="64"/>
        <end position="123"/>
    </location>
</feature>
<dbReference type="SMART" id="SM00389">
    <property type="entry name" value="HOX"/>
    <property type="match status" value="1"/>
</dbReference>
<keyword evidence="1 2" id="KW-0238">DNA-binding</keyword>
<sequence length="696" mass="74170">MAAPKSSPGLTVSIPRNNDTSSDRSESASDQQPLSAMDMDDSENIFSSGYGDDMGSSEANDDANNKRRHRLRPDQTRCLMEVFQKTSKPDSDARKILGKQLGMTPRTVQIWFQNRRAKIKRESNAANALRMPGLYSAGNFPNRGRMAYNRTPLNRRVNGRVASEGFEHLRGSRGFDPYMPQDPTRGLPLQSPSQVSIPMDVPMQFALQSMRGEHPASIPGHPLFGHGAMGVPTHGNTLSGLSSRNANASPPGMGHMMDSMVQMDMRGQMGIHAGDHAFAANPQNSVTGSHHMAPNGAGSMPMQLHHPQGGPDFWHCQADGLSANGGMSNGNTPLASKQAMSLNDKPYQHQHSHMSNLSPLSPTDVPSAEALLESRRRHLQDLMIINQTHAARNLRTNSLPGSHFGVVGNSSETGNASREPLLFSDLSHPGAQCARPLVTASASPAGDIPRSSCDAFAASVSDLPAPPIYSSDSSVHMLQGFIANNGSADSAGRGVMRTESDAASCSSPKQASNTSADTVNDAQYQILKSLLLQYDTLDSKIDSVSDEQSNVFNFDASYLSDTLLSTTESVASTAAAAAKGGSNSISSAPVIATPGFDAIDLINTACVTAGVSDSDKFTFDNDAFLVASVSSSTSPASQSREATRKTPTSFHAPISDVDSEQLKQNTTTKHVSVVPAALAGQREYTIEQMSYSSMQF</sequence>
<keyword evidence="1 2" id="KW-0539">Nucleus</keyword>
<evidence type="ECO:0000259" key="4">
    <source>
        <dbReference type="PROSITE" id="PS50071"/>
    </source>
</evidence>
<dbReference type="CDD" id="cd00086">
    <property type="entry name" value="homeodomain"/>
    <property type="match status" value="1"/>
</dbReference>
<dbReference type="AlphaFoldDB" id="A0A9W7Y5W8"/>